<evidence type="ECO:0000256" key="1">
    <source>
        <dbReference type="ARBA" id="ARBA00004498"/>
    </source>
</evidence>
<feature type="binding site" evidence="14">
    <location>
        <position position="373"/>
    </location>
    <ligand>
        <name>Ca(2+)</name>
        <dbReference type="ChEBI" id="CHEBI:29108"/>
        <label>2</label>
    </ligand>
</feature>
<dbReference type="Pfam" id="PF01562">
    <property type="entry name" value="Pep_M12B_propep"/>
    <property type="match status" value="1"/>
</dbReference>
<feature type="disulfide bond" evidence="15">
    <location>
        <begin position="502"/>
        <end position="540"/>
    </location>
</feature>
<keyword evidence="6 17" id="KW-0732">Signal</keyword>
<keyword evidence="20" id="KW-1185">Reference proteome</keyword>
<dbReference type="Gene3D" id="2.20.100.10">
    <property type="entry name" value="Thrombospondin type-1 (TSP1) repeat"/>
    <property type="match status" value="2"/>
</dbReference>
<keyword evidence="3" id="KW-0272">Extracellular matrix</keyword>
<dbReference type="GO" id="GO:0031012">
    <property type="term" value="C:extracellular matrix"/>
    <property type="evidence" value="ECO:0000318"/>
    <property type="project" value="GO_Central"/>
</dbReference>
<feature type="signal peptide" evidence="17">
    <location>
        <begin position="1"/>
        <end position="21"/>
    </location>
</feature>
<dbReference type="Gene3D" id="3.40.1620.60">
    <property type="match status" value="1"/>
</dbReference>
<dbReference type="Gene3D" id="2.60.120.830">
    <property type="match status" value="1"/>
</dbReference>
<comment type="caution">
    <text evidence="16">Lacks conserved residue(s) required for the propagation of feature annotation.</text>
</comment>
<evidence type="ECO:0000256" key="8">
    <source>
        <dbReference type="ARBA" id="ARBA00022801"/>
    </source>
</evidence>
<dbReference type="eggNOG" id="KOG3538">
    <property type="taxonomic scope" value="Eukaryota"/>
</dbReference>
<feature type="disulfide bond" evidence="15">
    <location>
        <begin position="469"/>
        <end position="480"/>
    </location>
</feature>
<dbReference type="InterPro" id="IPR010294">
    <property type="entry name" value="ADAMTS_spacer1"/>
</dbReference>
<evidence type="ECO:0000256" key="11">
    <source>
        <dbReference type="ARBA" id="ARBA00023157"/>
    </source>
</evidence>
<dbReference type="InterPro" id="IPR000884">
    <property type="entry name" value="TSP1_rpt"/>
</dbReference>
<name>A7RTF2_NEMVE</name>
<evidence type="ECO:0000313" key="19">
    <source>
        <dbReference type="EMBL" id="EDO45202.1"/>
    </source>
</evidence>
<dbReference type="PROSITE" id="PS50215">
    <property type="entry name" value="ADAM_MEPRO"/>
    <property type="match status" value="1"/>
</dbReference>
<dbReference type="Gene3D" id="3.40.390.10">
    <property type="entry name" value="Collagenase (Catalytic Domain)"/>
    <property type="match status" value="1"/>
</dbReference>
<comment type="cofactor">
    <cofactor evidence="14">
        <name>Zn(2+)</name>
        <dbReference type="ChEBI" id="CHEBI:29105"/>
    </cofactor>
    <text evidence="14">Binds 1 zinc ion per subunit.</text>
</comment>
<feature type="binding site" evidence="14">
    <location>
        <position position="265"/>
    </location>
    <ligand>
        <name>Ca(2+)</name>
        <dbReference type="ChEBI" id="CHEBI:29108"/>
        <label>2</label>
    </ligand>
</feature>
<keyword evidence="8" id="KW-0378">Hydrolase</keyword>
<feature type="disulfide bond" evidence="15">
    <location>
        <begin position="517"/>
        <end position="529"/>
    </location>
</feature>
<dbReference type="EMBL" id="DS469537">
    <property type="protein sequence ID" value="EDO45202.1"/>
    <property type="molecule type" value="Genomic_DNA"/>
</dbReference>
<dbReference type="GO" id="GO:0046872">
    <property type="term" value="F:metal ion binding"/>
    <property type="evidence" value="ECO:0007669"/>
    <property type="project" value="UniProtKB-KW"/>
</dbReference>
<dbReference type="PANTHER" id="PTHR13723:SF200">
    <property type="entry name" value="ADAM METALLOPEPTIDASE WITH THROMBOSPONDIN TYPE 1 MOTIF B, ISOFORM B"/>
    <property type="match status" value="1"/>
</dbReference>
<feature type="binding site" evidence="14">
    <location>
        <position position="327"/>
    </location>
    <ligand>
        <name>Zn(2+)</name>
        <dbReference type="ChEBI" id="CHEBI:29105"/>
        <note>catalytic</note>
    </ligand>
</feature>
<evidence type="ECO:0000256" key="2">
    <source>
        <dbReference type="ARBA" id="ARBA00022525"/>
    </source>
</evidence>
<comment type="subcellular location">
    <subcellularLocation>
        <location evidence="1">Secreted</location>
        <location evidence="1">Extracellular space</location>
        <location evidence="1">Extracellular matrix</location>
    </subcellularLocation>
</comment>
<proteinExistence type="predicted"/>
<evidence type="ECO:0000256" key="6">
    <source>
        <dbReference type="ARBA" id="ARBA00022729"/>
    </source>
</evidence>
<evidence type="ECO:0000256" key="14">
    <source>
        <dbReference type="PIRSR" id="PIRSR613273-2"/>
    </source>
</evidence>
<dbReference type="HOGENOM" id="CLU_279959_0_0_1"/>
<dbReference type="InterPro" id="IPR001590">
    <property type="entry name" value="Peptidase_M12B"/>
</dbReference>
<keyword evidence="5 14" id="KW-0479">Metal-binding</keyword>
<feature type="disulfide bond" evidence="15">
    <location>
        <begin position="301"/>
        <end position="370"/>
    </location>
</feature>
<dbReference type="InterPro" id="IPR013273">
    <property type="entry name" value="ADAMTS/ADAMTS-like"/>
</dbReference>
<keyword evidence="11 15" id="KW-1015">Disulfide bond</keyword>
<feature type="disulfide bond" evidence="15">
    <location>
        <begin position="443"/>
        <end position="475"/>
    </location>
</feature>
<dbReference type="PROSITE" id="PS50092">
    <property type="entry name" value="TSP1"/>
    <property type="match status" value="3"/>
</dbReference>
<reference evidence="19 20" key="1">
    <citation type="journal article" date="2007" name="Science">
        <title>Sea anemone genome reveals ancestral eumetazoan gene repertoire and genomic organization.</title>
        <authorList>
            <person name="Putnam N.H."/>
            <person name="Srivastava M."/>
            <person name="Hellsten U."/>
            <person name="Dirks B."/>
            <person name="Chapman J."/>
            <person name="Salamov A."/>
            <person name="Terry A."/>
            <person name="Shapiro H."/>
            <person name="Lindquist E."/>
            <person name="Kapitonov V.V."/>
            <person name="Jurka J."/>
            <person name="Genikhovich G."/>
            <person name="Grigoriev I.V."/>
            <person name="Lucas S.M."/>
            <person name="Steele R.E."/>
            <person name="Finnerty J.R."/>
            <person name="Technau U."/>
            <person name="Martindale M.Q."/>
            <person name="Rokhsar D.S."/>
        </authorList>
    </citation>
    <scope>NUCLEOTIDE SEQUENCE [LARGE SCALE GENOMIC DNA]</scope>
    <source>
        <strain evidence="20">CH2 X CH6</strain>
    </source>
</reference>
<feature type="active site" evidence="13">
    <location>
        <position position="324"/>
    </location>
</feature>
<dbReference type="SUPFAM" id="SSF82895">
    <property type="entry name" value="TSP-1 type 1 repeat"/>
    <property type="match status" value="2"/>
</dbReference>
<dbReference type="InterPro" id="IPR024079">
    <property type="entry name" value="MetalloPept_cat_dom_sf"/>
</dbReference>
<accession>A7RTF2</accession>
<dbReference type="GO" id="GO:0030198">
    <property type="term" value="P:extracellular matrix organization"/>
    <property type="evidence" value="ECO:0000318"/>
    <property type="project" value="GO_Central"/>
</dbReference>
<dbReference type="Pfam" id="PF19030">
    <property type="entry name" value="TSP1_ADAMTS"/>
    <property type="match status" value="2"/>
</dbReference>
<sequence length="1006" mass="110004">MGLQWQTISTMLIGLSMLTVPEYDVTETIPVDEQGQPTQGSRHRRHLDSHTFYNLKAFGRSLHIKLTPDDAVIAPNLVVTRHLGNGVTQGNAERVRLYSGHVTSHPGSRVAVSDEDGLTGMIRFPDESLMIQPLPAHHAKASGSTQRKHIIYRHPSPHDMQKRQTGSVEASDETLDKQKVLEVGIMADKAVMDVYGDGITRHLLILAHIMRNIFLDQTIGTKKINVVVNQIILDESSFGYSSDSAPVDRLVAINAYATANLPRDDSDPGKPDMLLLLTKTSGGKCNIKKTSGGLAKSSSLCSEMFGNALATNSGLGSAAIMAHETAHATDCPDKVFLMSGQMSDHSNSMLWSPCSRENIQEWLSGPSSSCLDDAPPESRVLYEPKAVGRNLPGKLFTQDEQCRMAYGSAFKKCPATYSVRIICPVCTGYLPSRYGVFAQSSDCSHLMCSKDGGATCLRYHVPIPDGTRCGSRHWCVKGQCTDDGSRPIDGGWSAWSSGYSACTRSCGGGVKYRTRACTNPRPANEGKPCEGSPKGHVAMCNTQDCPPGSMDYRKQQCIAKGYGDTHHLAENLCLLYCLNPGGDSATYEGVVKDGTRCYSDKTNRDVCAQGKCMSVSCDYSINTGIKEDRCGVCDGDSSSCTQMSGFYNTHCPGWGIGQACNIFTAPVGATDVRVQKMAANFHVLGLKNSAGSHVIKHPTWSTVVEVAGTRVYYQHDSSEYRDRLYFAGPITEELTVVIIPIQGDNFDVSYKYSIPGSSPVPSQSEVQWSSGKWGECSRTCAGATCGGGHQTRKIICRQEVKPGQYQSLADSSCSDTKPSGEIERACAQTACLPEWQAGDWSECSASCGGGIITRPLKCTRKNRVGVSVTIHNLLCHHSLKPTTEMACNQDVPCPTPPPWSFHSLGCYRNDPEKRALPVFMANFRDNIDWKNMNKTVVACAKYVREHAEYSVFAIEFYGECWSGPEAEARYNMYEKSEDCYQGTGSQNTLYAYKFNKVMRRNRQEKG</sequence>
<evidence type="ECO:0000256" key="17">
    <source>
        <dbReference type="SAM" id="SignalP"/>
    </source>
</evidence>
<organism evidence="19 20">
    <name type="scientific">Nematostella vectensis</name>
    <name type="common">Starlet sea anemone</name>
    <dbReference type="NCBI Taxonomy" id="45351"/>
    <lineage>
        <taxon>Eukaryota</taxon>
        <taxon>Metazoa</taxon>
        <taxon>Cnidaria</taxon>
        <taxon>Anthozoa</taxon>
        <taxon>Hexacorallia</taxon>
        <taxon>Actiniaria</taxon>
        <taxon>Edwardsiidae</taxon>
        <taxon>Nematostella</taxon>
    </lineage>
</organism>
<dbReference type="Pfam" id="PF05986">
    <property type="entry name" value="ADAMTS_spacer1"/>
    <property type="match status" value="1"/>
</dbReference>
<dbReference type="InterPro" id="IPR041645">
    <property type="entry name" value="ADAMTS_CR_2"/>
</dbReference>
<keyword evidence="12" id="KW-0325">Glycoprotein</keyword>
<dbReference type="PhylomeDB" id="A7RTF2"/>
<feature type="binding site" evidence="14">
    <location>
        <position position="323"/>
    </location>
    <ligand>
        <name>Zn(2+)</name>
        <dbReference type="ChEBI" id="CHEBI:29105"/>
        <note>catalytic</note>
    </ligand>
</feature>
<evidence type="ECO:0000313" key="20">
    <source>
        <dbReference type="Proteomes" id="UP000001593"/>
    </source>
</evidence>
<evidence type="ECO:0000259" key="18">
    <source>
        <dbReference type="PROSITE" id="PS50215"/>
    </source>
</evidence>
<keyword evidence="4" id="KW-0645">Protease</keyword>
<dbReference type="GO" id="GO:0004222">
    <property type="term" value="F:metalloendopeptidase activity"/>
    <property type="evidence" value="ECO:0000318"/>
    <property type="project" value="GO_Central"/>
</dbReference>
<dbReference type="Proteomes" id="UP000001593">
    <property type="component" value="Unassembled WGS sequence"/>
</dbReference>
<dbReference type="AlphaFoldDB" id="A7RTF2"/>
<dbReference type="GO" id="GO:0006508">
    <property type="term" value="P:proteolysis"/>
    <property type="evidence" value="ECO:0000318"/>
    <property type="project" value="GO_Central"/>
</dbReference>
<keyword evidence="14" id="KW-0106">Calcium</keyword>
<evidence type="ECO:0000256" key="16">
    <source>
        <dbReference type="PROSITE-ProRule" id="PRU00276"/>
    </source>
</evidence>
<evidence type="ECO:0000256" key="10">
    <source>
        <dbReference type="ARBA" id="ARBA00023049"/>
    </source>
</evidence>
<evidence type="ECO:0000256" key="7">
    <source>
        <dbReference type="ARBA" id="ARBA00022737"/>
    </source>
</evidence>
<feature type="disulfide bond" evidence="15">
    <location>
        <begin position="506"/>
        <end position="545"/>
    </location>
</feature>
<feature type="binding site" evidence="14">
    <location>
        <position position="370"/>
    </location>
    <ligand>
        <name>Ca(2+)</name>
        <dbReference type="ChEBI" id="CHEBI:29108"/>
        <label>1</label>
    </ligand>
</feature>
<keyword evidence="10" id="KW-0482">Metalloprotease</keyword>
<keyword evidence="2" id="KW-0964">Secreted</keyword>
<evidence type="ECO:0000256" key="13">
    <source>
        <dbReference type="PIRSR" id="PIRSR613273-1"/>
    </source>
</evidence>
<feature type="domain" description="Peptidase M12B" evidence="18">
    <location>
        <begin position="179"/>
        <end position="375"/>
    </location>
</feature>
<evidence type="ECO:0000256" key="4">
    <source>
        <dbReference type="ARBA" id="ARBA00022670"/>
    </source>
</evidence>
<keyword evidence="9 14" id="KW-0862">Zinc</keyword>
<dbReference type="SMART" id="SM00209">
    <property type="entry name" value="TSP1"/>
    <property type="match status" value="3"/>
</dbReference>
<dbReference type="InterPro" id="IPR002870">
    <property type="entry name" value="Peptidase_M12B_N"/>
</dbReference>
<feature type="binding site" evidence="14">
    <location>
        <position position="265"/>
    </location>
    <ligand>
        <name>Ca(2+)</name>
        <dbReference type="ChEBI" id="CHEBI:29108"/>
        <label>1</label>
    </ligand>
</feature>
<gene>
    <name evidence="19" type="ORF">NEMVEDRAFT_v1g201879</name>
</gene>
<dbReference type="InterPro" id="IPR050439">
    <property type="entry name" value="ADAMTS_ADAMTS-like"/>
</dbReference>
<feature type="binding site" evidence="14">
    <location>
        <position position="182"/>
    </location>
    <ligand>
        <name>Ca(2+)</name>
        <dbReference type="ChEBI" id="CHEBI:29108"/>
        <label>2</label>
    </ligand>
</feature>
<feature type="disulfide bond" evidence="15">
    <location>
        <begin position="413"/>
        <end position="456"/>
    </location>
</feature>
<feature type="binding site" evidence="14">
    <location>
        <position position="272"/>
    </location>
    <ligand>
        <name>Ca(2+)</name>
        <dbReference type="ChEBI" id="CHEBI:29108"/>
        <label>1</label>
    </ligand>
</feature>
<dbReference type="PANTHER" id="PTHR13723">
    <property type="entry name" value="ADAMTS A DISINTEGRIN AND METALLOPROTEASE WITH THROMBOSPONDIN MOTIFS PROTEASE"/>
    <property type="match status" value="1"/>
</dbReference>
<evidence type="ECO:0000256" key="3">
    <source>
        <dbReference type="ARBA" id="ARBA00022530"/>
    </source>
</evidence>
<evidence type="ECO:0000256" key="5">
    <source>
        <dbReference type="ARBA" id="ARBA00022723"/>
    </source>
</evidence>
<dbReference type="Pfam" id="PF00090">
    <property type="entry name" value="TSP_1"/>
    <property type="match status" value="1"/>
</dbReference>
<evidence type="ECO:0000256" key="9">
    <source>
        <dbReference type="ARBA" id="ARBA00022833"/>
    </source>
</evidence>
<feature type="binding site" evidence="14">
    <location>
        <position position="373"/>
    </location>
    <ligand>
        <name>Ca(2+)</name>
        <dbReference type="ChEBI" id="CHEBI:29108"/>
        <label>1</label>
    </ligand>
</feature>
<dbReference type="FunFam" id="2.20.100.10:FF:000001">
    <property type="entry name" value="semaphorin-5A isoform X1"/>
    <property type="match status" value="1"/>
</dbReference>
<dbReference type="PRINTS" id="PR01857">
    <property type="entry name" value="ADAMTSFAMILY"/>
</dbReference>
<feature type="chain" id="PRO_5002712071" description="Peptidase M12B domain-containing protein" evidence="17">
    <location>
        <begin position="22"/>
        <end position="1006"/>
    </location>
</feature>
<dbReference type="InParanoid" id="A7RTF2"/>
<feature type="disulfide bond" evidence="15">
    <location>
        <begin position="331"/>
        <end position="354"/>
    </location>
</feature>
<dbReference type="InterPro" id="IPR036383">
    <property type="entry name" value="TSP1_rpt_sf"/>
</dbReference>
<evidence type="ECO:0000256" key="12">
    <source>
        <dbReference type="ARBA" id="ARBA00023180"/>
    </source>
</evidence>
<dbReference type="Pfam" id="PF17771">
    <property type="entry name" value="ADAMTS_CR_2"/>
    <property type="match status" value="1"/>
</dbReference>
<feature type="binding site" evidence="14">
    <location>
        <position position="182"/>
    </location>
    <ligand>
        <name>Ca(2+)</name>
        <dbReference type="ChEBI" id="CHEBI:29108"/>
        <label>1</label>
    </ligand>
</feature>
<protein>
    <recommendedName>
        <fullName evidence="18">Peptidase M12B domain-containing protein</fullName>
    </recommendedName>
</protein>
<evidence type="ECO:0000256" key="15">
    <source>
        <dbReference type="PIRSR" id="PIRSR613273-3"/>
    </source>
</evidence>
<dbReference type="SUPFAM" id="SSF55486">
    <property type="entry name" value="Metalloproteases ('zincins'), catalytic domain"/>
    <property type="match status" value="1"/>
</dbReference>
<feature type="disulfide bond" evidence="15">
    <location>
        <begin position="402"/>
        <end position="448"/>
    </location>
</feature>
<keyword evidence="7" id="KW-0677">Repeat</keyword>